<gene>
    <name evidence="1" type="ORF">J2Z71_000104</name>
</gene>
<comment type="caution">
    <text evidence="1">The sequence shown here is derived from an EMBL/GenBank/DDBJ whole genome shotgun (WGS) entry which is preliminary data.</text>
</comment>
<proteinExistence type="predicted"/>
<evidence type="ECO:0000313" key="1">
    <source>
        <dbReference type="EMBL" id="MBP2024589.1"/>
    </source>
</evidence>
<dbReference type="PANTHER" id="PTHR40056">
    <property type="entry name" value="HYPOTHETICAL CYTOSOLIC PROTEIN"/>
    <property type="match status" value="1"/>
</dbReference>
<dbReference type="Proteomes" id="UP001519306">
    <property type="component" value="Unassembled WGS sequence"/>
</dbReference>
<keyword evidence="2" id="KW-1185">Reference proteome</keyword>
<organism evidence="1 2">
    <name type="scientific">Peptoniphilus stercorisuis</name>
    <dbReference type="NCBI Taxonomy" id="1436965"/>
    <lineage>
        <taxon>Bacteria</taxon>
        <taxon>Bacillati</taxon>
        <taxon>Bacillota</taxon>
        <taxon>Tissierellia</taxon>
        <taxon>Tissierellales</taxon>
        <taxon>Peptoniphilaceae</taxon>
        <taxon>Peptoniphilus</taxon>
    </lineage>
</organism>
<dbReference type="PANTHER" id="PTHR40056:SF1">
    <property type="entry name" value="DUF1836 DOMAIN-CONTAINING PROTEIN"/>
    <property type="match status" value="1"/>
</dbReference>
<protein>
    <recommendedName>
        <fullName evidence="3">DUF1836 domain-containing protein</fullName>
    </recommendedName>
</protein>
<dbReference type="Pfam" id="PF08876">
    <property type="entry name" value="DUF1836"/>
    <property type="match status" value="1"/>
</dbReference>
<sequence length="174" mass="20555">MFKINNQIINIIKDFKMTKYEDLPSFDLYVDQLIQIVQEELKPFFLLSNSQKLTTSMVNNYVKSNVMDKPIKKKYNKEQLSTLILITSLKSVFSIDEIDQFIKQIINNEDFQNSYNKFCISLETSIKNLFLNNEYKVLQEKNSIDIIVNAVVSKLYIQLKLELLKGDFINEEFR</sequence>
<reference evidence="1 2" key="1">
    <citation type="submission" date="2021-03" db="EMBL/GenBank/DDBJ databases">
        <title>Genomic Encyclopedia of Type Strains, Phase IV (KMG-IV): sequencing the most valuable type-strain genomes for metagenomic binning, comparative biology and taxonomic classification.</title>
        <authorList>
            <person name="Goeker M."/>
        </authorList>
    </citation>
    <scope>NUCLEOTIDE SEQUENCE [LARGE SCALE GENOMIC DNA]</scope>
    <source>
        <strain evidence="1 2">DSM 27563</strain>
    </source>
</reference>
<evidence type="ECO:0008006" key="3">
    <source>
        <dbReference type="Google" id="ProtNLM"/>
    </source>
</evidence>
<dbReference type="EMBL" id="JAGGLJ010000001">
    <property type="protein sequence ID" value="MBP2024589.1"/>
    <property type="molecule type" value="Genomic_DNA"/>
</dbReference>
<accession>A0ABS4KD99</accession>
<name>A0ABS4KD99_9FIRM</name>
<evidence type="ECO:0000313" key="2">
    <source>
        <dbReference type="Proteomes" id="UP001519306"/>
    </source>
</evidence>
<dbReference type="InterPro" id="IPR014975">
    <property type="entry name" value="DUF1836"/>
</dbReference>